<evidence type="ECO:0000313" key="1">
    <source>
        <dbReference type="EMBL" id="OIO13102.1"/>
    </source>
</evidence>
<comment type="caution">
    <text evidence="1">The sequence shown here is derived from an EMBL/GenBank/DDBJ whole genome shotgun (WGS) entry which is preliminary data.</text>
</comment>
<dbReference type="Proteomes" id="UP000183120">
    <property type="component" value="Unassembled WGS sequence"/>
</dbReference>
<reference evidence="1 2" key="1">
    <citation type="journal article" date="2016" name="Environ. Microbiol.">
        <title>Genomic resolution of a cold subsurface aquifer community provides metabolic insights for novel microbes adapted to high CO concentrations.</title>
        <authorList>
            <person name="Probst A.J."/>
            <person name="Castelle C.J."/>
            <person name="Singh A."/>
            <person name="Brown C.T."/>
            <person name="Anantharaman K."/>
            <person name="Sharon I."/>
            <person name="Hug L.A."/>
            <person name="Burstein D."/>
            <person name="Emerson J.B."/>
            <person name="Thomas B.C."/>
            <person name="Banfield J.F."/>
        </authorList>
    </citation>
    <scope>NUCLEOTIDE SEQUENCE [LARGE SCALE GENOMIC DNA]</scope>
    <source>
        <strain evidence="1">CG1_02_37_22</strain>
    </source>
</reference>
<accession>A0A1J4TRK8</accession>
<dbReference type="STRING" id="1805209.AUJ73_04320"/>
<protein>
    <submittedName>
        <fullName evidence="1">Uncharacterized protein</fullName>
    </submittedName>
</protein>
<dbReference type="AlphaFoldDB" id="A0A1J4TRK8"/>
<organism evidence="1 2">
    <name type="scientific">Candidatus Gottesmanbacteria bacterium CG1_02_37_22</name>
    <dbReference type="NCBI Taxonomy" id="1805209"/>
    <lineage>
        <taxon>Bacteria</taxon>
        <taxon>Candidatus Gottesmaniibacteriota</taxon>
    </lineage>
</organism>
<sequence>MLKQMVIGVNEKPVKYHGLVKFVVFECNNCHKQFEKQESYFKKQMKTRENACCFCSPRCRSLYLTQNNIIAHTYKSAVSKKKTEAPSVFSRILHKVFKS</sequence>
<gene>
    <name evidence="1" type="ORF">AUJ73_04320</name>
</gene>
<evidence type="ECO:0000313" key="2">
    <source>
        <dbReference type="Proteomes" id="UP000183120"/>
    </source>
</evidence>
<dbReference type="EMBL" id="MNUY01000068">
    <property type="protein sequence ID" value="OIO13102.1"/>
    <property type="molecule type" value="Genomic_DNA"/>
</dbReference>
<name>A0A1J4TRK8_9BACT</name>
<proteinExistence type="predicted"/>